<feature type="active site" description="Charge relay system" evidence="4">
    <location>
        <position position="141"/>
    </location>
</feature>
<dbReference type="InterPro" id="IPR050960">
    <property type="entry name" value="AB_hydrolase_4_sf"/>
</dbReference>
<dbReference type="Gene3D" id="3.40.50.1820">
    <property type="entry name" value="alpha/beta hydrolase"/>
    <property type="match status" value="1"/>
</dbReference>
<feature type="domain" description="AB hydrolase-1" evidence="5">
    <location>
        <begin position="62"/>
        <end position="300"/>
    </location>
</feature>
<dbReference type="Pfam" id="PF00561">
    <property type="entry name" value="Abhydrolase_1"/>
    <property type="match status" value="1"/>
</dbReference>
<organism evidence="6 7">
    <name type="scientific">Flagellimonas lutaonensis</name>
    <dbReference type="NCBI Taxonomy" id="516051"/>
    <lineage>
        <taxon>Bacteria</taxon>
        <taxon>Pseudomonadati</taxon>
        <taxon>Bacteroidota</taxon>
        <taxon>Flavobacteriia</taxon>
        <taxon>Flavobacteriales</taxon>
        <taxon>Flavobacteriaceae</taxon>
        <taxon>Flagellimonas</taxon>
    </lineage>
</organism>
<dbReference type="EMBL" id="CP011071">
    <property type="protein sequence ID" value="AKA34841.1"/>
    <property type="molecule type" value="Genomic_DNA"/>
</dbReference>
<dbReference type="InterPro" id="IPR000073">
    <property type="entry name" value="AB_hydrolase_1"/>
</dbReference>
<reference evidence="6 7" key="1">
    <citation type="submission" date="2015-03" db="EMBL/GenBank/DDBJ databases">
        <title>Complete genome sequence of Muricauda lutaonensis CC-HSB-11T, isolated from a coastal hot spring.</title>
        <authorList>
            <person name="Kim K.M."/>
        </authorList>
    </citation>
    <scope>NUCLEOTIDE SEQUENCE [LARGE SCALE GENOMIC DNA]</scope>
    <source>
        <strain evidence="6 7">CC-HSB-11</strain>
    </source>
</reference>
<sequence length="319" mass="36138">MPLVPADYRPPFLFRNGHFSTIYHGLFRKVNGLVQRRERLELPDGDFLDLDWSESAVPTQKAVVLLHGLEGDAQRPYITGSAKYLNQYGFDACAVNFRGCSGEPNRKYRSYHSGATEDLVTIVHHLLNQKPYSEIFLMGYSLGGNVALKYLGEGNPVPKQIKGAVTVSVPCDLHDACIELLKPKNILYARRFKKHLIAKLKEKHRMFPEKISKEQIKSIVTLKDFDDVYTGPAHGFKCALDYYRKCSSKQFLVPIQIPSLIINAKNDSFLGHDCYPFREAEKNPNLHLEIPDFGGHVGFWGAQNVTYAERRAVAFFSSI</sequence>
<dbReference type="PANTHER" id="PTHR10794:SF94">
    <property type="entry name" value="ESTERASE YHET-RELATED"/>
    <property type="match status" value="1"/>
</dbReference>
<accession>A0A0D5YSL0</accession>
<evidence type="ECO:0000259" key="5">
    <source>
        <dbReference type="Pfam" id="PF00561"/>
    </source>
</evidence>
<evidence type="ECO:0000256" key="4">
    <source>
        <dbReference type="PIRSR" id="PIRSR005211-1"/>
    </source>
</evidence>
<dbReference type="PROSITE" id="PS01133">
    <property type="entry name" value="UPF0017"/>
    <property type="match status" value="1"/>
</dbReference>
<proteinExistence type="inferred from homology"/>
<dbReference type="InterPro" id="IPR012020">
    <property type="entry name" value="ABHD4"/>
</dbReference>
<feature type="active site" description="Charge relay system" evidence="4">
    <location>
        <position position="267"/>
    </location>
</feature>
<dbReference type="PIRSF" id="PIRSF005211">
    <property type="entry name" value="Ab_hydro_YheT"/>
    <property type="match status" value="1"/>
</dbReference>
<dbReference type="AlphaFoldDB" id="A0A0D5YSL0"/>
<dbReference type="InterPro" id="IPR000952">
    <property type="entry name" value="AB_hydrolase_4_CS"/>
</dbReference>
<dbReference type="KEGG" id="mlt:VC82_1203"/>
<evidence type="ECO:0000256" key="1">
    <source>
        <dbReference type="ARBA" id="ARBA00010884"/>
    </source>
</evidence>
<gene>
    <name evidence="6" type="ORF">VC82_1203</name>
</gene>
<dbReference type="HOGENOM" id="CLU_032487_0_0_10"/>
<evidence type="ECO:0000256" key="3">
    <source>
        <dbReference type="ARBA" id="ARBA00022801"/>
    </source>
</evidence>
<dbReference type="RefSeq" id="WP_045801557.1">
    <property type="nucleotide sequence ID" value="NZ_CP011071.1"/>
</dbReference>
<dbReference type="InterPro" id="IPR029058">
    <property type="entry name" value="AB_hydrolase_fold"/>
</dbReference>
<feature type="active site" description="Charge relay system" evidence="4">
    <location>
        <position position="296"/>
    </location>
</feature>
<dbReference type="OrthoDB" id="332676at2"/>
<dbReference type="GO" id="GO:0034338">
    <property type="term" value="F:short-chain carboxylesterase activity"/>
    <property type="evidence" value="ECO:0007669"/>
    <property type="project" value="TreeGrafter"/>
</dbReference>
<dbReference type="STRING" id="516051.VC82_1203"/>
<evidence type="ECO:0000313" key="6">
    <source>
        <dbReference type="EMBL" id="AKA34841.1"/>
    </source>
</evidence>
<dbReference type="PANTHER" id="PTHR10794">
    <property type="entry name" value="ABHYDROLASE DOMAIN-CONTAINING PROTEIN"/>
    <property type="match status" value="1"/>
</dbReference>
<protein>
    <submittedName>
        <fullName evidence="6">Alpha/beta hydrolase fold protein</fullName>
    </submittedName>
</protein>
<comment type="similarity">
    <text evidence="1">Belongs to the AB hydrolase superfamily. AB hydrolase 4 family.</text>
</comment>
<evidence type="ECO:0000256" key="2">
    <source>
        <dbReference type="ARBA" id="ARBA00022487"/>
    </source>
</evidence>
<evidence type="ECO:0000313" key="7">
    <source>
        <dbReference type="Proteomes" id="UP000032726"/>
    </source>
</evidence>
<name>A0A0D5YSL0_9FLAO</name>
<dbReference type="Proteomes" id="UP000032726">
    <property type="component" value="Chromosome"/>
</dbReference>
<keyword evidence="2" id="KW-0719">Serine esterase</keyword>
<keyword evidence="3 6" id="KW-0378">Hydrolase</keyword>
<dbReference type="GO" id="GO:0047372">
    <property type="term" value="F:monoacylglycerol lipase activity"/>
    <property type="evidence" value="ECO:0007669"/>
    <property type="project" value="TreeGrafter"/>
</dbReference>
<keyword evidence="7" id="KW-1185">Reference proteome</keyword>
<dbReference type="PATRIC" id="fig|516051.4.peg.1244"/>
<dbReference type="SUPFAM" id="SSF53474">
    <property type="entry name" value="alpha/beta-Hydrolases"/>
    <property type="match status" value="1"/>
</dbReference>